<proteinExistence type="predicted"/>
<keyword evidence="1" id="KW-0812">Transmembrane</keyword>
<reference evidence="2 3" key="1">
    <citation type="submission" date="2020-07" db="EMBL/GenBank/DDBJ databases">
        <title>Bacterium isolated from marien macroalgae.</title>
        <authorList>
            <person name="Zhu K."/>
            <person name="Lu D."/>
            <person name="Du Z."/>
        </authorList>
    </citation>
    <scope>NUCLEOTIDE SEQUENCE [LARGE SCALE GENOMIC DNA]</scope>
    <source>
        <strain evidence="2 3">3-1745</strain>
    </source>
</reference>
<feature type="transmembrane region" description="Helical" evidence="1">
    <location>
        <begin position="109"/>
        <end position="131"/>
    </location>
</feature>
<comment type="caution">
    <text evidence="2">The sequence shown here is derived from an EMBL/GenBank/DDBJ whole genome shotgun (WGS) entry which is preliminary data.</text>
</comment>
<accession>A0A7W1WVG7</accession>
<sequence>MKQTAISFFIALFFFVTTFFTYDVFVSSLSVNIVYTDVSEVFEDALYCSAGFALFGFVSAYITLALNSRQLGFLYILISVVALCLIYFVKTDVLIPDTEMALLARDLALYSLPYYLLMVVVPVFLVGKALLNGRRLPA</sequence>
<dbReference type="AlphaFoldDB" id="A0A7W1WVG7"/>
<protein>
    <submittedName>
        <fullName evidence="2">Uncharacterized protein</fullName>
    </submittedName>
</protein>
<evidence type="ECO:0000313" key="3">
    <source>
        <dbReference type="Proteomes" id="UP000538931"/>
    </source>
</evidence>
<dbReference type="RefSeq" id="WP_181736437.1">
    <property type="nucleotide sequence ID" value="NZ_JACEMT010000030.1"/>
</dbReference>
<dbReference type="EMBL" id="JACEMT010000030">
    <property type="protein sequence ID" value="MBA4500973.1"/>
    <property type="molecule type" value="Genomic_DNA"/>
</dbReference>
<evidence type="ECO:0000313" key="2">
    <source>
        <dbReference type="EMBL" id="MBA4500973.1"/>
    </source>
</evidence>
<organism evidence="2 3">
    <name type="scientific">Marinobacterium marinum</name>
    <dbReference type="NCBI Taxonomy" id="2756129"/>
    <lineage>
        <taxon>Bacteria</taxon>
        <taxon>Pseudomonadati</taxon>
        <taxon>Pseudomonadota</taxon>
        <taxon>Gammaproteobacteria</taxon>
        <taxon>Oceanospirillales</taxon>
        <taxon>Oceanospirillaceae</taxon>
        <taxon>Marinobacterium</taxon>
    </lineage>
</organism>
<gene>
    <name evidence="2" type="ORF">H1S06_01145</name>
</gene>
<name>A0A7W1WVG7_9GAMM</name>
<dbReference type="Proteomes" id="UP000538931">
    <property type="component" value="Unassembled WGS sequence"/>
</dbReference>
<keyword evidence="3" id="KW-1185">Reference proteome</keyword>
<keyword evidence="1" id="KW-0472">Membrane</keyword>
<feature type="transmembrane region" description="Helical" evidence="1">
    <location>
        <begin position="71"/>
        <end position="89"/>
    </location>
</feature>
<feature type="transmembrane region" description="Helical" evidence="1">
    <location>
        <begin position="45"/>
        <end position="64"/>
    </location>
</feature>
<evidence type="ECO:0000256" key="1">
    <source>
        <dbReference type="SAM" id="Phobius"/>
    </source>
</evidence>
<keyword evidence="1" id="KW-1133">Transmembrane helix</keyword>